<name>A0A0C3PF31_PISTI</name>
<dbReference type="EMBL" id="KN831962">
    <property type="protein sequence ID" value="KIO06841.1"/>
    <property type="molecule type" value="Genomic_DNA"/>
</dbReference>
<dbReference type="InParanoid" id="A0A0C3PF31"/>
<evidence type="ECO:0000313" key="2">
    <source>
        <dbReference type="EMBL" id="KIO06841.1"/>
    </source>
</evidence>
<dbReference type="OrthoDB" id="2627312at2759"/>
<keyword evidence="3" id="KW-1185">Reference proteome</keyword>
<organism evidence="2 3">
    <name type="scientific">Pisolithus tinctorius Marx 270</name>
    <dbReference type="NCBI Taxonomy" id="870435"/>
    <lineage>
        <taxon>Eukaryota</taxon>
        <taxon>Fungi</taxon>
        <taxon>Dikarya</taxon>
        <taxon>Basidiomycota</taxon>
        <taxon>Agaricomycotina</taxon>
        <taxon>Agaricomycetes</taxon>
        <taxon>Agaricomycetidae</taxon>
        <taxon>Boletales</taxon>
        <taxon>Sclerodermatineae</taxon>
        <taxon>Pisolithaceae</taxon>
        <taxon>Pisolithus</taxon>
    </lineage>
</organism>
<sequence length="119" mass="13103">MLPTPTNLAFAPAPAITMVDNVVLVDLEGLVADWDAYTFSLNIPSAGTKRIVLRVKHPEFHKHGRPRVKEPYAQPVQVENVTLEYMDPVKVEDASQALGDSKLEESGESEDPTDCENSL</sequence>
<proteinExistence type="predicted"/>
<evidence type="ECO:0000256" key="1">
    <source>
        <dbReference type="SAM" id="MobiDB-lite"/>
    </source>
</evidence>
<feature type="region of interest" description="Disordered" evidence="1">
    <location>
        <begin position="94"/>
        <end position="119"/>
    </location>
</feature>
<feature type="compositionally biased region" description="Acidic residues" evidence="1">
    <location>
        <begin position="106"/>
        <end position="119"/>
    </location>
</feature>
<gene>
    <name evidence="2" type="ORF">M404DRAFT_24515</name>
</gene>
<dbReference type="AlphaFoldDB" id="A0A0C3PF31"/>
<evidence type="ECO:0000313" key="3">
    <source>
        <dbReference type="Proteomes" id="UP000054217"/>
    </source>
</evidence>
<reference evidence="3" key="2">
    <citation type="submission" date="2015-01" db="EMBL/GenBank/DDBJ databases">
        <title>Evolutionary Origins and Diversification of the Mycorrhizal Mutualists.</title>
        <authorList>
            <consortium name="DOE Joint Genome Institute"/>
            <consortium name="Mycorrhizal Genomics Consortium"/>
            <person name="Kohler A."/>
            <person name="Kuo A."/>
            <person name="Nagy L.G."/>
            <person name="Floudas D."/>
            <person name="Copeland A."/>
            <person name="Barry K.W."/>
            <person name="Cichocki N."/>
            <person name="Veneault-Fourrey C."/>
            <person name="LaButti K."/>
            <person name="Lindquist E.A."/>
            <person name="Lipzen A."/>
            <person name="Lundell T."/>
            <person name="Morin E."/>
            <person name="Murat C."/>
            <person name="Riley R."/>
            <person name="Ohm R."/>
            <person name="Sun H."/>
            <person name="Tunlid A."/>
            <person name="Henrissat B."/>
            <person name="Grigoriev I.V."/>
            <person name="Hibbett D.S."/>
            <person name="Martin F."/>
        </authorList>
    </citation>
    <scope>NUCLEOTIDE SEQUENCE [LARGE SCALE GENOMIC DNA]</scope>
    <source>
        <strain evidence="3">Marx 270</strain>
    </source>
</reference>
<protein>
    <submittedName>
        <fullName evidence="2">Uncharacterized protein</fullName>
    </submittedName>
</protein>
<dbReference type="Proteomes" id="UP000054217">
    <property type="component" value="Unassembled WGS sequence"/>
</dbReference>
<reference evidence="2 3" key="1">
    <citation type="submission" date="2014-04" db="EMBL/GenBank/DDBJ databases">
        <authorList>
            <consortium name="DOE Joint Genome Institute"/>
            <person name="Kuo A."/>
            <person name="Kohler A."/>
            <person name="Costa M.D."/>
            <person name="Nagy L.G."/>
            <person name="Floudas D."/>
            <person name="Copeland A."/>
            <person name="Barry K.W."/>
            <person name="Cichocki N."/>
            <person name="Veneault-Fourrey C."/>
            <person name="LaButti K."/>
            <person name="Lindquist E.A."/>
            <person name="Lipzen A."/>
            <person name="Lundell T."/>
            <person name="Morin E."/>
            <person name="Murat C."/>
            <person name="Sun H."/>
            <person name="Tunlid A."/>
            <person name="Henrissat B."/>
            <person name="Grigoriev I.V."/>
            <person name="Hibbett D.S."/>
            <person name="Martin F."/>
            <person name="Nordberg H.P."/>
            <person name="Cantor M.N."/>
            <person name="Hua S.X."/>
        </authorList>
    </citation>
    <scope>NUCLEOTIDE SEQUENCE [LARGE SCALE GENOMIC DNA]</scope>
    <source>
        <strain evidence="2 3">Marx 270</strain>
    </source>
</reference>
<dbReference type="HOGENOM" id="CLU_117309_1_0_1"/>
<accession>A0A0C3PF31</accession>